<dbReference type="SMART" id="SM00829">
    <property type="entry name" value="PKS_ER"/>
    <property type="match status" value="1"/>
</dbReference>
<dbReference type="CDD" id="cd05289">
    <property type="entry name" value="MDR_like_2"/>
    <property type="match status" value="1"/>
</dbReference>
<reference evidence="3 4" key="1">
    <citation type="submission" date="2020-08" db="EMBL/GenBank/DDBJ databases">
        <title>Sequencing the genomes of 1000 actinobacteria strains.</title>
        <authorList>
            <person name="Klenk H.-P."/>
        </authorList>
    </citation>
    <scope>NUCLEOTIDE SEQUENCE [LARGE SCALE GENOMIC DNA]</scope>
    <source>
        <strain evidence="3 4">DSM 45859</strain>
    </source>
</reference>
<evidence type="ECO:0000313" key="3">
    <source>
        <dbReference type="EMBL" id="MBB4682544.1"/>
    </source>
</evidence>
<dbReference type="InterPro" id="IPR011032">
    <property type="entry name" value="GroES-like_sf"/>
</dbReference>
<dbReference type="Gene3D" id="3.40.50.720">
    <property type="entry name" value="NAD(P)-binding Rossmann-like Domain"/>
    <property type="match status" value="1"/>
</dbReference>
<evidence type="ECO:0000259" key="2">
    <source>
        <dbReference type="SMART" id="SM00829"/>
    </source>
</evidence>
<keyword evidence="4" id="KW-1185">Reference proteome</keyword>
<protein>
    <submittedName>
        <fullName evidence="3">NADPH:quinone reductase-like Zn-dependent oxidoreductase</fullName>
    </submittedName>
</protein>
<dbReference type="InterPro" id="IPR051603">
    <property type="entry name" value="Zinc-ADH_QOR/CCCR"/>
</dbReference>
<dbReference type="InterPro" id="IPR020843">
    <property type="entry name" value="ER"/>
</dbReference>
<dbReference type="InterPro" id="IPR036291">
    <property type="entry name" value="NAD(P)-bd_dom_sf"/>
</dbReference>
<dbReference type="RefSeq" id="WP_184776696.1">
    <property type="nucleotide sequence ID" value="NZ_JACHMG010000001.1"/>
</dbReference>
<sequence length="306" mass="31851">MPQAVRYSEYGGVDVLRVVDVTRPVPASGQVLVAVRAAGINPGEAGIREGRFAERWPSTFPSGQGSDLAGVVAEVGPEVSGVAVGDEVIGFVDSRSSQAGYAIVEAGSLTPKPSGVSWEVAGSLFVAGTTAYASVAATCPREGETVVVSGAAGGVGSLTVQLAKLTGATVIGIASEANHEWLREHGVVPVAYGEGLEERLRETTGGKVDVFLDTYGDGYVELALRLGVYTGRINTVIDFAAAEKYRVQVAGNAAASSAEVLRDLAALVDKDLLEVPIAAVYPLARVQDAYRELERRHTRGKIVLTP</sequence>
<proteinExistence type="predicted"/>
<dbReference type="SUPFAM" id="SSF50129">
    <property type="entry name" value="GroES-like"/>
    <property type="match status" value="1"/>
</dbReference>
<dbReference type="AlphaFoldDB" id="A0A840IN92"/>
<name>A0A840IN92_9PSEU</name>
<evidence type="ECO:0000313" key="4">
    <source>
        <dbReference type="Proteomes" id="UP000581769"/>
    </source>
</evidence>
<dbReference type="PANTHER" id="PTHR44154">
    <property type="entry name" value="QUINONE OXIDOREDUCTASE"/>
    <property type="match status" value="1"/>
</dbReference>
<dbReference type="Proteomes" id="UP000581769">
    <property type="component" value="Unassembled WGS sequence"/>
</dbReference>
<accession>A0A840IN92</accession>
<dbReference type="Pfam" id="PF13602">
    <property type="entry name" value="ADH_zinc_N_2"/>
    <property type="match status" value="1"/>
</dbReference>
<organism evidence="3 4">
    <name type="scientific">Amycolatopsis jiangsuensis</name>
    <dbReference type="NCBI Taxonomy" id="1181879"/>
    <lineage>
        <taxon>Bacteria</taxon>
        <taxon>Bacillati</taxon>
        <taxon>Actinomycetota</taxon>
        <taxon>Actinomycetes</taxon>
        <taxon>Pseudonocardiales</taxon>
        <taxon>Pseudonocardiaceae</taxon>
        <taxon>Amycolatopsis</taxon>
    </lineage>
</organism>
<keyword evidence="1" id="KW-0521">NADP</keyword>
<dbReference type="PANTHER" id="PTHR44154:SF1">
    <property type="entry name" value="QUINONE OXIDOREDUCTASE"/>
    <property type="match status" value="1"/>
</dbReference>
<gene>
    <name evidence="3" type="ORF">BJY18_000029</name>
</gene>
<dbReference type="GO" id="GO:0016491">
    <property type="term" value="F:oxidoreductase activity"/>
    <property type="evidence" value="ECO:0007669"/>
    <property type="project" value="InterPro"/>
</dbReference>
<dbReference type="EMBL" id="JACHMG010000001">
    <property type="protein sequence ID" value="MBB4682544.1"/>
    <property type="molecule type" value="Genomic_DNA"/>
</dbReference>
<dbReference type="Pfam" id="PF08240">
    <property type="entry name" value="ADH_N"/>
    <property type="match status" value="1"/>
</dbReference>
<evidence type="ECO:0000256" key="1">
    <source>
        <dbReference type="ARBA" id="ARBA00022857"/>
    </source>
</evidence>
<feature type="domain" description="Enoyl reductase (ER)" evidence="2">
    <location>
        <begin position="11"/>
        <end position="304"/>
    </location>
</feature>
<dbReference type="InterPro" id="IPR013154">
    <property type="entry name" value="ADH-like_N"/>
</dbReference>
<dbReference type="Gene3D" id="3.90.180.10">
    <property type="entry name" value="Medium-chain alcohol dehydrogenases, catalytic domain"/>
    <property type="match status" value="1"/>
</dbReference>
<comment type="caution">
    <text evidence="3">The sequence shown here is derived from an EMBL/GenBank/DDBJ whole genome shotgun (WGS) entry which is preliminary data.</text>
</comment>
<dbReference type="SUPFAM" id="SSF51735">
    <property type="entry name" value="NAD(P)-binding Rossmann-fold domains"/>
    <property type="match status" value="1"/>
</dbReference>